<dbReference type="InterPro" id="IPR001841">
    <property type="entry name" value="Znf_RING"/>
</dbReference>
<reference evidence="6" key="1">
    <citation type="submission" date="2010-06" db="EMBL/GenBank/DDBJ databases">
        <authorList>
            <person name="Jiang H."/>
            <person name="Abraham K."/>
            <person name="Ali S."/>
            <person name="Alsbrooks S.L."/>
            <person name="Anim B.N."/>
            <person name="Anosike U.S."/>
            <person name="Attaway T."/>
            <person name="Bandaranaike D.P."/>
            <person name="Battles P.K."/>
            <person name="Bell S.N."/>
            <person name="Bell A.V."/>
            <person name="Beltran B."/>
            <person name="Bickham C."/>
            <person name="Bustamante Y."/>
            <person name="Caleb T."/>
            <person name="Canada A."/>
            <person name="Cardenas V."/>
            <person name="Carter K."/>
            <person name="Chacko J."/>
            <person name="Chandrabose M.N."/>
            <person name="Chavez D."/>
            <person name="Chavez A."/>
            <person name="Chen L."/>
            <person name="Chu H.-S."/>
            <person name="Claassen K.J."/>
            <person name="Cockrell R."/>
            <person name="Collins M."/>
            <person name="Cooper J.A."/>
            <person name="Cree A."/>
            <person name="Curry S.M."/>
            <person name="Da Y."/>
            <person name="Dao M.D."/>
            <person name="Das B."/>
            <person name="Davila M.-L."/>
            <person name="Davy-Carroll L."/>
            <person name="Denson S."/>
            <person name="Dinh H."/>
            <person name="Ebong V.E."/>
            <person name="Edwards J.R."/>
            <person name="Egan A."/>
            <person name="El-Daye J."/>
            <person name="Escobedo L."/>
            <person name="Fernandez S."/>
            <person name="Fernando P.R."/>
            <person name="Flagg N."/>
            <person name="Forbes L.D."/>
            <person name="Fowler R.G."/>
            <person name="Fu Q."/>
            <person name="Gabisi R.A."/>
            <person name="Ganer J."/>
            <person name="Garbino Pronczuk A."/>
            <person name="Garcia R.M."/>
            <person name="Garner T."/>
            <person name="Garrett T.E."/>
            <person name="Gonzalez D.A."/>
            <person name="Hamid H."/>
            <person name="Hawkins E.S."/>
            <person name="Hirani K."/>
            <person name="Hogues M.E."/>
            <person name="Hollins B."/>
            <person name="Hsiao C.-H."/>
            <person name="Jabil R."/>
            <person name="James M.L."/>
            <person name="Jhangiani S.N."/>
            <person name="Johnson B."/>
            <person name="Johnson Q."/>
            <person name="Joshi V."/>
            <person name="Kalu J.B."/>
            <person name="Kam C."/>
            <person name="Kashfia A."/>
            <person name="Keebler J."/>
            <person name="Kisamo H."/>
            <person name="Kovar C.L."/>
            <person name="Lago L.A."/>
            <person name="Lai C.-Y."/>
            <person name="Laidlaw J."/>
            <person name="Lara F."/>
            <person name="Le T.-K."/>
            <person name="Lee S.L."/>
            <person name="Legall F.H."/>
            <person name="Lemon S.J."/>
            <person name="Lewis L.R."/>
            <person name="Li B."/>
            <person name="Liu Y."/>
            <person name="Liu Y.-S."/>
            <person name="Lopez J."/>
            <person name="Lozado R.J."/>
            <person name="Lu J."/>
            <person name="Madu R.C."/>
            <person name="Maheshwari M."/>
            <person name="Maheshwari R."/>
            <person name="Malloy K."/>
            <person name="Martinez E."/>
            <person name="Mathew T."/>
            <person name="Mercado I.C."/>
            <person name="Mercado C."/>
            <person name="Meyer B."/>
            <person name="Montgomery K."/>
            <person name="Morgan M.B."/>
            <person name="Munidasa M."/>
            <person name="Nazareth L.V."/>
            <person name="Nelson J."/>
            <person name="Ng B.M."/>
            <person name="Nguyen N.B."/>
            <person name="Nguyen P.Q."/>
            <person name="Nguyen T."/>
            <person name="Obregon M."/>
            <person name="Okwuonu G.O."/>
            <person name="Onwere C.G."/>
            <person name="Orozco G."/>
            <person name="Parra A."/>
            <person name="Patel S."/>
            <person name="Patil S."/>
            <person name="Perez A."/>
            <person name="Perez Y."/>
            <person name="Pham C."/>
            <person name="Primus E.L."/>
            <person name="Pu L.-L."/>
            <person name="Puazo M."/>
            <person name="Qin X."/>
            <person name="Quiroz J.B."/>
            <person name="Reese J."/>
            <person name="Richards S."/>
            <person name="Rives C.M."/>
            <person name="Robberts R."/>
            <person name="Ruiz S.J."/>
            <person name="Ruiz M.J."/>
            <person name="Santibanez J."/>
            <person name="Schneider B.W."/>
            <person name="Sisson I."/>
            <person name="Smith M."/>
            <person name="Sodergren E."/>
            <person name="Song X.-Z."/>
            <person name="Song B.B."/>
            <person name="Summersgill H."/>
            <person name="Thelus R."/>
            <person name="Thornton R.D."/>
            <person name="Trejos Z.Y."/>
            <person name="Usmani K."/>
            <person name="Vattathil S."/>
            <person name="Villasana D."/>
            <person name="Walker D.L."/>
            <person name="Wang S."/>
            <person name="Wang K."/>
            <person name="White C.S."/>
            <person name="Williams A.C."/>
            <person name="Williamson J."/>
            <person name="Wilson K."/>
            <person name="Woghiren I.O."/>
            <person name="Woodworth J.R."/>
            <person name="Worley K.C."/>
            <person name="Wright R.A."/>
            <person name="Wu W."/>
            <person name="Young L."/>
            <person name="Zhang L."/>
            <person name="Zhang J."/>
            <person name="Zhu Y."/>
            <person name="Muzny D.M."/>
            <person name="Weinstock G."/>
            <person name="Gibbs R.A."/>
        </authorList>
    </citation>
    <scope>NUCLEOTIDE SEQUENCE [LARGE SCALE GENOMIC DNA]</scope>
    <source>
        <strain evidence="6">LSR1</strain>
    </source>
</reference>
<dbReference type="OrthoDB" id="6601437at2759"/>
<keyword evidence="6" id="KW-1185">Reference proteome</keyword>
<evidence type="ECO:0000259" key="4">
    <source>
        <dbReference type="PROSITE" id="PS50089"/>
    </source>
</evidence>
<sequence>MLKFWWWQYHKCQVPIFIIYKFKEITIFLHKSESNIIVFCLFLSGEEYDRCFVCLSGRNEDIGSVNILLPCGHGWCCDNCGQQQTNCRICKTPIDDTFSIHIMIGNGQWMNNLNSLLDPTGSNCLCCLRAFREDVPNGKRYVYQSCGHGWRCEDCAIPRPNNCEVCDDTVDDDIQIFIC</sequence>
<dbReference type="EnsemblMetazoa" id="XM_029486376.1">
    <property type="protein sequence ID" value="XP_029342236.1"/>
    <property type="gene ID" value="LOC107882600"/>
</dbReference>
<organism evidence="5 6">
    <name type="scientific">Acyrthosiphon pisum</name>
    <name type="common">Pea aphid</name>
    <dbReference type="NCBI Taxonomy" id="7029"/>
    <lineage>
        <taxon>Eukaryota</taxon>
        <taxon>Metazoa</taxon>
        <taxon>Ecdysozoa</taxon>
        <taxon>Arthropoda</taxon>
        <taxon>Hexapoda</taxon>
        <taxon>Insecta</taxon>
        <taxon>Pterygota</taxon>
        <taxon>Neoptera</taxon>
        <taxon>Paraneoptera</taxon>
        <taxon>Hemiptera</taxon>
        <taxon>Sternorrhyncha</taxon>
        <taxon>Aphidomorpha</taxon>
        <taxon>Aphidoidea</taxon>
        <taxon>Aphididae</taxon>
        <taxon>Macrosiphini</taxon>
        <taxon>Acyrthosiphon</taxon>
    </lineage>
</organism>
<dbReference type="Proteomes" id="UP000007819">
    <property type="component" value="Chromosome X"/>
</dbReference>
<keyword evidence="2" id="KW-0862">Zinc</keyword>
<dbReference type="PROSITE" id="PS50089">
    <property type="entry name" value="ZF_RING_2"/>
    <property type="match status" value="1"/>
</dbReference>
<name>A0A8R2NKR0_ACYPI</name>
<evidence type="ECO:0000256" key="3">
    <source>
        <dbReference type="PROSITE-ProRule" id="PRU00175"/>
    </source>
</evidence>
<keyword evidence="1 3" id="KW-0863">Zinc-finger</keyword>
<evidence type="ECO:0000256" key="1">
    <source>
        <dbReference type="ARBA" id="ARBA00022771"/>
    </source>
</evidence>
<proteinExistence type="predicted"/>
<dbReference type="AlphaFoldDB" id="A0A8R2NKR0"/>
<dbReference type="RefSeq" id="XP_029342236.1">
    <property type="nucleotide sequence ID" value="XM_029486376.1"/>
</dbReference>
<evidence type="ECO:0000313" key="6">
    <source>
        <dbReference type="Proteomes" id="UP000007819"/>
    </source>
</evidence>
<accession>A0A8R2NKR0</accession>
<dbReference type="GeneID" id="107882600"/>
<reference evidence="5" key="2">
    <citation type="submission" date="2022-06" db="UniProtKB">
        <authorList>
            <consortium name="EnsemblMetazoa"/>
        </authorList>
    </citation>
    <scope>IDENTIFICATION</scope>
</reference>
<keyword evidence="1 3" id="KW-0479">Metal-binding</keyword>
<evidence type="ECO:0000313" key="5">
    <source>
        <dbReference type="EnsemblMetazoa" id="XP_029342236.1"/>
    </source>
</evidence>
<protein>
    <recommendedName>
        <fullName evidence="4">RING-type domain-containing protein</fullName>
    </recommendedName>
</protein>
<dbReference type="InterPro" id="IPR013083">
    <property type="entry name" value="Znf_RING/FYVE/PHD"/>
</dbReference>
<feature type="domain" description="RING-type" evidence="4">
    <location>
        <begin position="51"/>
        <end position="91"/>
    </location>
</feature>
<dbReference type="GO" id="GO:0008270">
    <property type="term" value="F:zinc ion binding"/>
    <property type="evidence" value="ECO:0007669"/>
    <property type="project" value="UniProtKB-KW"/>
</dbReference>
<dbReference type="Pfam" id="PF13920">
    <property type="entry name" value="zf-C3HC4_3"/>
    <property type="match status" value="1"/>
</dbReference>
<dbReference type="KEGG" id="api:107882600"/>
<dbReference type="Gene3D" id="3.30.40.10">
    <property type="entry name" value="Zinc/RING finger domain, C3HC4 (zinc finger)"/>
    <property type="match status" value="2"/>
</dbReference>
<evidence type="ECO:0000256" key="2">
    <source>
        <dbReference type="ARBA" id="ARBA00022833"/>
    </source>
</evidence>